<dbReference type="PROSITE" id="PS00211">
    <property type="entry name" value="ABC_TRANSPORTER_1"/>
    <property type="match status" value="1"/>
</dbReference>
<dbReference type="PROSITE" id="PS50893">
    <property type="entry name" value="ABC_TRANSPORTER_2"/>
    <property type="match status" value="1"/>
</dbReference>
<evidence type="ECO:0000259" key="3">
    <source>
        <dbReference type="PROSITE" id="PS50893"/>
    </source>
</evidence>
<dbReference type="EMBL" id="VZAP01000073">
    <property type="protein sequence ID" value="MQO92241.1"/>
    <property type="molecule type" value="Genomic_DNA"/>
</dbReference>
<dbReference type="GO" id="GO:0005524">
    <property type="term" value="F:ATP binding"/>
    <property type="evidence" value="ECO:0007669"/>
    <property type="project" value="UniProtKB-KW"/>
</dbReference>
<dbReference type="InterPro" id="IPR027417">
    <property type="entry name" value="P-loop_NTPase"/>
</dbReference>
<dbReference type="InterPro" id="IPR003593">
    <property type="entry name" value="AAA+_ATPase"/>
</dbReference>
<dbReference type="AlphaFoldDB" id="A0AA90VLE6"/>
<protein>
    <submittedName>
        <fullName evidence="4">ABC transporter ATP-binding protein</fullName>
    </submittedName>
</protein>
<keyword evidence="2 4" id="KW-0067">ATP-binding</keyword>
<sequence length="250" mass="28168">MAIVSVRNIKKTYNKGKVVALRDLSFDVEEGEIYGIIGPDGAGKTSLFRILTTLLLADSGTASVDGLDVVANYKEIRKRIGYMPGKFSLYQDLSIEENLEFFATIFGTTIEENYNLVKDIYQQIEKFKTRKAGKLSGGMKQKLALSCALIHAPRVLFLDEPTTGVDPVSRKEFWEMLKKLQKEHGITIIVSTPYMDEAMQCDRIALIQNGEFLKIDSPQGIIASYQEQLWAVRSDEMHQLLGDLREYPST</sequence>
<dbReference type="InterPro" id="IPR017871">
    <property type="entry name" value="ABC_transporter-like_CS"/>
</dbReference>
<evidence type="ECO:0000256" key="1">
    <source>
        <dbReference type="ARBA" id="ARBA00022741"/>
    </source>
</evidence>
<reference evidence="5" key="1">
    <citation type="submission" date="2019-09" db="EMBL/GenBank/DDBJ databases">
        <title>Distinct polysaccharide growth profiles of human intestinal Prevotella copri isolates.</title>
        <authorList>
            <person name="Fehlner-Peach H."/>
            <person name="Magnabosco C."/>
            <person name="Raghavan V."/>
            <person name="Scher J.U."/>
            <person name="Tett A."/>
            <person name="Cox L.M."/>
            <person name="Gottsegen C."/>
            <person name="Watters A."/>
            <person name="Wiltshire- Gordon J.D."/>
            <person name="Segata N."/>
            <person name="Bonneau R."/>
            <person name="Littman D.R."/>
        </authorList>
    </citation>
    <scope>NUCLEOTIDE SEQUENCE [LARGE SCALE GENOMIC DNA]</scope>
    <source>
        <strain evidence="5">iAU3127</strain>
    </source>
</reference>
<accession>A0AA90VLE6</accession>
<dbReference type="Proteomes" id="UP000421283">
    <property type="component" value="Unassembled WGS sequence"/>
</dbReference>
<evidence type="ECO:0000313" key="4">
    <source>
        <dbReference type="EMBL" id="MQO92241.1"/>
    </source>
</evidence>
<dbReference type="PANTHER" id="PTHR43038:SF3">
    <property type="entry name" value="ABC TRANSPORTER G FAMILY MEMBER 20 ISOFORM X1"/>
    <property type="match status" value="1"/>
</dbReference>
<dbReference type="CDD" id="cd03230">
    <property type="entry name" value="ABC_DR_subfamily_A"/>
    <property type="match status" value="1"/>
</dbReference>
<dbReference type="PANTHER" id="PTHR43038">
    <property type="entry name" value="ATP-BINDING CASSETTE, SUB-FAMILY H, MEMBER 1"/>
    <property type="match status" value="1"/>
</dbReference>
<gene>
    <name evidence="4" type="ORF">F7D31_06090</name>
</gene>
<dbReference type="Gene3D" id="3.40.50.300">
    <property type="entry name" value="P-loop containing nucleotide triphosphate hydrolases"/>
    <property type="match status" value="1"/>
</dbReference>
<keyword evidence="1" id="KW-0547">Nucleotide-binding</keyword>
<organism evidence="4 5">
    <name type="scientific">Segatella copri</name>
    <dbReference type="NCBI Taxonomy" id="165179"/>
    <lineage>
        <taxon>Bacteria</taxon>
        <taxon>Pseudomonadati</taxon>
        <taxon>Bacteroidota</taxon>
        <taxon>Bacteroidia</taxon>
        <taxon>Bacteroidales</taxon>
        <taxon>Prevotellaceae</taxon>
        <taxon>Segatella</taxon>
    </lineage>
</organism>
<dbReference type="RefSeq" id="WP_153138075.1">
    <property type="nucleotide sequence ID" value="NZ_VZAP01000073.1"/>
</dbReference>
<proteinExistence type="predicted"/>
<comment type="caution">
    <text evidence="4">The sequence shown here is derived from an EMBL/GenBank/DDBJ whole genome shotgun (WGS) entry which is preliminary data.</text>
</comment>
<feature type="non-terminal residue" evidence="4">
    <location>
        <position position="250"/>
    </location>
</feature>
<dbReference type="SUPFAM" id="SSF52540">
    <property type="entry name" value="P-loop containing nucleoside triphosphate hydrolases"/>
    <property type="match status" value="1"/>
</dbReference>
<feature type="domain" description="ABC transporter" evidence="3">
    <location>
        <begin position="4"/>
        <end position="234"/>
    </location>
</feature>
<evidence type="ECO:0000256" key="2">
    <source>
        <dbReference type="ARBA" id="ARBA00022840"/>
    </source>
</evidence>
<dbReference type="SMART" id="SM00382">
    <property type="entry name" value="AAA"/>
    <property type="match status" value="1"/>
</dbReference>
<dbReference type="GO" id="GO:0016887">
    <property type="term" value="F:ATP hydrolysis activity"/>
    <property type="evidence" value="ECO:0007669"/>
    <property type="project" value="InterPro"/>
</dbReference>
<name>A0AA90VLE6_9BACT</name>
<dbReference type="InterPro" id="IPR003439">
    <property type="entry name" value="ABC_transporter-like_ATP-bd"/>
</dbReference>
<dbReference type="Pfam" id="PF00005">
    <property type="entry name" value="ABC_tran"/>
    <property type="match status" value="1"/>
</dbReference>
<evidence type="ECO:0000313" key="5">
    <source>
        <dbReference type="Proteomes" id="UP000421283"/>
    </source>
</evidence>